<proteinExistence type="predicted"/>
<gene>
    <name evidence="2" type="primary">ConsOrf5</name>
</gene>
<keyword evidence="2" id="KW-0934">Plastid</keyword>
<sequence>MLDRNICWTKLPWTRMNLRILMIQRQIYIATKKCDFSYLQKLQEYLINSNDAKLISINRILDEIYIYNINSVIYKYFLKSDQKFNIFKYLLNPSFYQNTTLALMTQKIKQYLVYLSIQPTWQAKLNKHIYRYYYYNFSKTQKVISNVISHYAINNNHYFIKLVITKFKQSKYINQSINYWLNQSDYYNSNIVQNIFQLRYGDVYNYNKCLKHNLLNLGKNYLYLLISEIMMLDVQWFFFSLIQQISNNIKSVYLNFKIISIYSKYFKYYLLKEKNCNIGLLYLTRLLFYRKNYLKYLKFNVYLHIYQIIYRLRILYNIYFMKGHFFFSRSIIRNSHKIINAMIYFWLKKKNLIEVNGIFNRNILVYINHFVYYHIYRCNIHNYYIHYF</sequence>
<dbReference type="EMBL" id="MF101415">
    <property type="protein sequence ID" value="ARW60808.1"/>
    <property type="molecule type" value="Genomic_DNA"/>
</dbReference>
<accession>A0A1Z1M404</accession>
<dbReference type="RefSeq" id="YP_009392246.1">
    <property type="nucleotide sequence ID" value="NC_035262.1"/>
</dbReference>
<feature type="domain" description="Reverse transcriptase N-terminal" evidence="1">
    <location>
        <begin position="8"/>
        <end position="62"/>
    </location>
</feature>
<protein>
    <recommendedName>
        <fullName evidence="1">Reverse transcriptase N-terminal domain-containing protein</fullName>
    </recommendedName>
</protein>
<dbReference type="InterPro" id="IPR025960">
    <property type="entry name" value="RVT_N"/>
</dbReference>
<dbReference type="Pfam" id="PF13655">
    <property type="entry name" value="RVT_N"/>
    <property type="match status" value="1"/>
</dbReference>
<reference evidence="2" key="1">
    <citation type="journal article" date="2017" name="J. Phycol.">
        <title>Analysis of chloroplast genomes and a supermatrix inform reclassification of the Rhodomelaceae (Rhodophyta).</title>
        <authorList>
            <person name="Diaz-Tapia P."/>
            <person name="Maggs C.A."/>
            <person name="West J.A."/>
            <person name="Verbruggen H."/>
        </authorList>
    </citation>
    <scope>NUCLEOTIDE SEQUENCE</scope>
    <source>
        <strain evidence="2">JW2841</strain>
    </source>
</reference>
<dbReference type="GeneID" id="33353752"/>
<geneLocation type="chloroplast" evidence="2"/>
<keyword evidence="2" id="KW-0150">Chloroplast</keyword>
<evidence type="ECO:0000259" key="1">
    <source>
        <dbReference type="Pfam" id="PF13655"/>
    </source>
</evidence>
<dbReference type="AlphaFoldDB" id="A0A1Z1M404"/>
<organism evidence="2">
    <name type="scientific">Osmundaria fimbriata</name>
    <name type="common">Red alga</name>
    <name type="synonym">Delesseria fimbriata</name>
    <dbReference type="NCBI Taxonomy" id="228265"/>
    <lineage>
        <taxon>Eukaryota</taxon>
        <taxon>Rhodophyta</taxon>
        <taxon>Florideophyceae</taxon>
        <taxon>Rhodymeniophycidae</taxon>
        <taxon>Ceramiales</taxon>
        <taxon>Rhodomelaceae</taxon>
        <taxon>Amansieae</taxon>
        <taxon>Osmundaria</taxon>
    </lineage>
</organism>
<evidence type="ECO:0000313" key="2">
    <source>
        <dbReference type="EMBL" id="ARW60808.1"/>
    </source>
</evidence>
<name>A0A1Z1M404_OSMFI</name>